<reference evidence="1 2" key="1">
    <citation type="submission" date="2018-01" db="EMBL/GenBank/DDBJ databases">
        <title>Complete and assembled Genome of Pantoea calida DSM22759T.</title>
        <authorList>
            <person name="Stevens M.J.A."/>
            <person name="Zurfluh K."/>
            <person name="Stephan R."/>
        </authorList>
    </citation>
    <scope>NUCLEOTIDE SEQUENCE [LARGE SCALE GENOMIC DNA]</scope>
    <source>
        <strain evidence="1 2">DSM 22759</strain>
    </source>
</reference>
<evidence type="ECO:0000313" key="2">
    <source>
        <dbReference type="Proteomes" id="UP000237673"/>
    </source>
</evidence>
<sequence length="77" mass="8873">MEPVCAKKLSYPSFLWITTGKILFIVGDNVGKTVRPFAASQDRPDKNPRVIMLLFPRFFFCETAADRQNRDGYFLIN</sequence>
<accession>A0ABM6S4F8</accession>
<dbReference type="EMBL" id="CP026378">
    <property type="protein sequence ID" value="AUY26424.1"/>
    <property type="molecule type" value="Genomic_DNA"/>
</dbReference>
<protein>
    <submittedName>
        <fullName evidence="1">Uncharacterized protein</fullName>
    </submittedName>
</protein>
<organism evidence="1 2">
    <name type="scientific">Mixta calida</name>
    <dbReference type="NCBI Taxonomy" id="665913"/>
    <lineage>
        <taxon>Bacteria</taxon>
        <taxon>Pseudomonadati</taxon>
        <taxon>Pseudomonadota</taxon>
        <taxon>Gammaproteobacteria</taxon>
        <taxon>Enterobacterales</taxon>
        <taxon>Erwiniaceae</taxon>
        <taxon>Mixta</taxon>
    </lineage>
</organism>
<dbReference type="Proteomes" id="UP000237673">
    <property type="component" value="Chromosome"/>
</dbReference>
<keyword evidence="2" id="KW-1185">Reference proteome</keyword>
<evidence type="ECO:0000313" key="1">
    <source>
        <dbReference type="EMBL" id="AUY26424.1"/>
    </source>
</evidence>
<proteinExistence type="predicted"/>
<gene>
    <name evidence="1" type="ORF">C2E16_16975</name>
</gene>
<name>A0ABM6S4F8_9GAMM</name>